<name>A0A3N1XXZ4_9FIRM</name>
<keyword evidence="2" id="KW-1185">Reference proteome</keyword>
<accession>A0A3N1XXZ4</accession>
<evidence type="ECO:0000313" key="2">
    <source>
        <dbReference type="Proteomes" id="UP000273083"/>
    </source>
</evidence>
<dbReference type="OrthoDB" id="2087808at2"/>
<dbReference type="Proteomes" id="UP000273083">
    <property type="component" value="Unassembled WGS sequence"/>
</dbReference>
<dbReference type="EMBL" id="RJVG01000001">
    <property type="protein sequence ID" value="ROR31429.1"/>
    <property type="molecule type" value="Genomic_DNA"/>
</dbReference>
<dbReference type="RefSeq" id="WP_123607535.1">
    <property type="nucleotide sequence ID" value="NZ_RJVG01000001.1"/>
</dbReference>
<sequence>MDKISIKIIKDAKITEYIKIIRKYYDISVGELKSKIDNNLYLMNVGYTDEEGIKNIVNLYYELSNYGANVELYEHDRITSITFLNNLLNMYSEISQDIQESDDELLE</sequence>
<comment type="caution">
    <text evidence="1">The sequence shown here is derived from an EMBL/GenBank/DDBJ whole genome shotgun (WGS) entry which is preliminary data.</text>
</comment>
<reference evidence="1 2" key="1">
    <citation type="submission" date="2018-11" db="EMBL/GenBank/DDBJ databases">
        <title>Genomic Encyclopedia of Type Strains, Phase IV (KMG-IV): sequencing the most valuable type-strain genomes for metagenomic binning, comparative biology and taxonomic classification.</title>
        <authorList>
            <person name="Goeker M."/>
        </authorList>
    </citation>
    <scope>NUCLEOTIDE SEQUENCE [LARGE SCALE GENOMIC DNA]</scope>
    <source>
        <strain evidence="1 2">DSM 26537</strain>
    </source>
</reference>
<protein>
    <submittedName>
        <fullName evidence="1">Uncharacterized protein</fullName>
    </submittedName>
</protein>
<dbReference type="AlphaFoldDB" id="A0A3N1XXZ4"/>
<organism evidence="1 2">
    <name type="scientific">Mobilisporobacter senegalensis</name>
    <dbReference type="NCBI Taxonomy" id="1329262"/>
    <lineage>
        <taxon>Bacteria</taxon>
        <taxon>Bacillati</taxon>
        <taxon>Bacillota</taxon>
        <taxon>Clostridia</taxon>
        <taxon>Lachnospirales</taxon>
        <taxon>Lachnospiraceae</taxon>
        <taxon>Mobilisporobacter</taxon>
    </lineage>
</organism>
<gene>
    <name evidence="1" type="ORF">EDD66_10145</name>
</gene>
<evidence type="ECO:0000313" key="1">
    <source>
        <dbReference type="EMBL" id="ROR31429.1"/>
    </source>
</evidence>
<proteinExistence type="predicted"/>